<evidence type="ECO:0000256" key="5">
    <source>
        <dbReference type="ARBA" id="ARBA00022737"/>
    </source>
</evidence>
<dbReference type="SUPFAM" id="SSF50978">
    <property type="entry name" value="WD40 repeat-like"/>
    <property type="match status" value="1"/>
</dbReference>
<keyword evidence="11" id="KW-0966">Cell projection</keyword>
<sequence length="631" mass="70662">MAAQRGIPSSAVRVLEEALGMGLTAAGDARDTADAVAAEGAYYLEQVTITEASEDDYEYEEIPDDNFSIPEGEEDLAKAIQMAQEQATDTEILERKTVLPSKPAVPEVIEDFLCNFLIKMGMTRTLDCFQSEWYELIQKGVTELRTVGNVPDVYTQIMLLENENKNLKKDLKHYKQAADKAREDLLKIQKERDFHRMHHKRIVQEKNKLINDLKGLKLHYASYEPTIRVLHEKHHTLLKEKMLTSLERDKVVGQISGLQEILKNVEIGHSYHAPEMKVGRSREKENTPEGPTQKGLREAREQNKCKTKMKGNTKDSEFPIDMQPNANLNVCKENLSPAKFDYKLKNIFRLHELPVSCVSMHPHKDILVSCGEDRLWKVLGLPKGNVLLTGFGHTDWLSDCCFHPSGNTLATSSGDTTVKLWDLCKGDCILTFEGHSHAVWSCTCHSCGNFVASSSLDKTSKIWDVNSERCRCTLYGHTDSVNSIEFFPFSNTLLTSSADKTLSIWDARTGICEQSLYGHMHSINDAIFDPRGHMIASCDARGVTKLWDFRKLLPIVSIDIGPSPGNEVNFDSSGRVLAQASGNGVIHLLDLKSGEIHKLMGHESEVHTVMFSHDGEILFSGGSDGTVRTWS</sequence>
<dbReference type="SMART" id="SM00320">
    <property type="entry name" value="WD40"/>
    <property type="match status" value="7"/>
</dbReference>
<dbReference type="PROSITE" id="PS50082">
    <property type="entry name" value="WD_REPEATS_2"/>
    <property type="match status" value="5"/>
</dbReference>
<keyword evidence="8 17" id="KW-0175">Coiled coil</keyword>
<evidence type="ECO:0000256" key="12">
    <source>
        <dbReference type="ARBA" id="ARBA00057089"/>
    </source>
</evidence>
<dbReference type="InterPro" id="IPR050995">
    <property type="entry name" value="WD-F-box_domain-protein"/>
</dbReference>
<keyword evidence="7" id="KW-0282">Flagellum</keyword>
<dbReference type="Pfam" id="PF00400">
    <property type="entry name" value="WD40"/>
    <property type="match status" value="6"/>
</dbReference>
<evidence type="ECO:0000256" key="1">
    <source>
        <dbReference type="ARBA" id="ARBA00004611"/>
    </source>
</evidence>
<evidence type="ECO:0000256" key="4">
    <source>
        <dbReference type="ARBA" id="ARBA00022574"/>
    </source>
</evidence>
<dbReference type="InterPro" id="IPR019775">
    <property type="entry name" value="WD40_repeat_CS"/>
</dbReference>
<comment type="subcellular location">
    <subcellularLocation>
        <location evidence="1">Cytoplasm</location>
        <location evidence="1">Cytoskeleton</location>
        <location evidence="1">Flagellum axoneme</location>
    </subcellularLocation>
</comment>
<keyword evidence="10" id="KW-0206">Cytoskeleton</keyword>
<keyword evidence="9" id="KW-0969">Cilium</keyword>
<reference evidence="19" key="2">
    <citation type="submission" date="2005-06" db="EMBL/GenBank/DDBJ databases">
        <title>DNA sequences of macaque genes expressed in brain or testis and its evolutionary implications.</title>
        <authorList>
            <consortium name="International consortium for macaque cDNA sequencing and analysis"/>
        </authorList>
    </citation>
    <scope>NUCLEOTIDE SEQUENCE</scope>
</reference>
<dbReference type="PROSITE" id="PS50294">
    <property type="entry name" value="WD_REPEATS_REGION"/>
    <property type="match status" value="4"/>
</dbReference>
<evidence type="ECO:0000256" key="3">
    <source>
        <dbReference type="ARBA" id="ARBA00022553"/>
    </source>
</evidence>
<keyword evidence="3" id="KW-0597">Phosphoprotein</keyword>
<comment type="subunit">
    <text evidence="13">Interacts with SPAG6 and STK36.</text>
</comment>
<keyword evidence="5" id="KW-0677">Repeat</keyword>
<feature type="region of interest" description="Disordered" evidence="18">
    <location>
        <begin position="276"/>
        <end position="319"/>
    </location>
</feature>
<organism evidence="19">
    <name type="scientific">Macaca fascicularis</name>
    <name type="common">Crab-eating macaque</name>
    <name type="synonym">Cynomolgus monkey</name>
    <dbReference type="NCBI Taxonomy" id="9541"/>
    <lineage>
        <taxon>Eukaryota</taxon>
        <taxon>Metazoa</taxon>
        <taxon>Chordata</taxon>
        <taxon>Craniata</taxon>
        <taxon>Vertebrata</taxon>
        <taxon>Euteleostomi</taxon>
        <taxon>Mammalia</taxon>
        <taxon>Eutheria</taxon>
        <taxon>Euarchontoglires</taxon>
        <taxon>Primates</taxon>
        <taxon>Haplorrhini</taxon>
        <taxon>Catarrhini</taxon>
        <taxon>Cercopithecidae</taxon>
        <taxon>Cercopithecinae</taxon>
        <taxon>Macaca</taxon>
    </lineage>
</organism>
<evidence type="ECO:0000256" key="10">
    <source>
        <dbReference type="ARBA" id="ARBA00023212"/>
    </source>
</evidence>
<evidence type="ECO:0000256" key="15">
    <source>
        <dbReference type="ARBA" id="ARBA00076534"/>
    </source>
</evidence>
<feature type="compositionally biased region" description="Basic and acidic residues" evidence="18">
    <location>
        <begin position="295"/>
        <end position="304"/>
    </location>
</feature>
<keyword evidence="4 16" id="KW-0853">WD repeat</keyword>
<evidence type="ECO:0000256" key="11">
    <source>
        <dbReference type="ARBA" id="ARBA00023273"/>
    </source>
</evidence>
<feature type="repeat" description="WD" evidence="16">
    <location>
        <begin position="390"/>
        <end position="431"/>
    </location>
</feature>
<protein>
    <recommendedName>
        <fullName evidence="14">Sperm-associated antigen 16 protein</fullName>
    </recommendedName>
    <alternativeName>
        <fullName evidence="15">Pf20 protein homolog</fullName>
    </alternativeName>
</protein>
<dbReference type="PRINTS" id="PR00320">
    <property type="entry name" value="GPROTEINBRPT"/>
</dbReference>
<evidence type="ECO:0000256" key="13">
    <source>
        <dbReference type="ARBA" id="ARBA00066198"/>
    </source>
</evidence>
<keyword evidence="2" id="KW-0963">Cytoplasm</keyword>
<dbReference type="AlphaFoldDB" id="Q4R715"/>
<feature type="coiled-coil region" evidence="17">
    <location>
        <begin position="157"/>
        <end position="191"/>
    </location>
</feature>
<evidence type="ECO:0000256" key="2">
    <source>
        <dbReference type="ARBA" id="ARBA00022490"/>
    </source>
</evidence>
<accession>Q4R715</accession>
<dbReference type="InterPro" id="IPR001680">
    <property type="entry name" value="WD40_rpt"/>
</dbReference>
<dbReference type="CDD" id="cd00200">
    <property type="entry name" value="WD40"/>
    <property type="match status" value="1"/>
</dbReference>
<feature type="repeat" description="WD" evidence="16">
    <location>
        <begin position="599"/>
        <end position="631"/>
    </location>
</feature>
<evidence type="ECO:0000256" key="18">
    <source>
        <dbReference type="SAM" id="MobiDB-lite"/>
    </source>
</evidence>
<dbReference type="PANTHER" id="PTHR14604">
    <property type="entry name" value="WD40 REPEAT PF20"/>
    <property type="match status" value="1"/>
</dbReference>
<dbReference type="GO" id="GO:1990716">
    <property type="term" value="C:axonemal central apparatus"/>
    <property type="evidence" value="ECO:0007669"/>
    <property type="project" value="TreeGrafter"/>
</dbReference>
<evidence type="ECO:0000256" key="9">
    <source>
        <dbReference type="ARBA" id="ARBA00023069"/>
    </source>
</evidence>
<dbReference type="Gene3D" id="2.130.10.10">
    <property type="entry name" value="YVTN repeat-like/Quinoprotein amine dehydrogenase"/>
    <property type="match status" value="3"/>
</dbReference>
<comment type="function">
    <text evidence="12">Necessary for sperm flagellar function. Plays a role in motile ciliogenesis. May help to recruit STK36 to the cilium or apical surface of the cell to initiate subsequent steps of construction of the central pair apparatus of motile cilia.</text>
</comment>
<feature type="repeat" description="WD" evidence="16">
    <location>
        <begin position="432"/>
        <end position="473"/>
    </location>
</feature>
<proteinExistence type="evidence at transcript level"/>
<evidence type="ECO:0000256" key="14">
    <source>
        <dbReference type="ARBA" id="ARBA00068154"/>
    </source>
</evidence>
<dbReference type="FunFam" id="2.130.10.10:FF:000934">
    <property type="entry name" value="sperm-associated antigen 16 protein"/>
    <property type="match status" value="1"/>
</dbReference>
<keyword evidence="6" id="KW-0970">Cilium biogenesis/degradation</keyword>
<evidence type="ECO:0000256" key="16">
    <source>
        <dbReference type="PROSITE-ProRule" id="PRU00221"/>
    </source>
</evidence>
<dbReference type="FunFam" id="2.130.10.10:FF:000993">
    <property type="entry name" value="Sperm associated antigen 16"/>
    <property type="match status" value="1"/>
</dbReference>
<dbReference type="InterPro" id="IPR036322">
    <property type="entry name" value="WD40_repeat_dom_sf"/>
</dbReference>
<feature type="compositionally biased region" description="Basic and acidic residues" evidence="18">
    <location>
        <begin position="276"/>
        <end position="287"/>
    </location>
</feature>
<dbReference type="InterPro" id="IPR020472">
    <property type="entry name" value="WD40_PAC1"/>
</dbReference>
<evidence type="ECO:0000256" key="7">
    <source>
        <dbReference type="ARBA" id="ARBA00022846"/>
    </source>
</evidence>
<name>Q4R715_MACFA</name>
<dbReference type="InterPro" id="IPR015943">
    <property type="entry name" value="WD40/YVTN_repeat-like_dom_sf"/>
</dbReference>
<dbReference type="PROSITE" id="PS00678">
    <property type="entry name" value="WD_REPEATS_1"/>
    <property type="match status" value="3"/>
</dbReference>
<dbReference type="GO" id="GO:0035082">
    <property type="term" value="P:axoneme assembly"/>
    <property type="evidence" value="ECO:0007669"/>
    <property type="project" value="TreeGrafter"/>
</dbReference>
<dbReference type="PANTHER" id="PTHR14604:SF3">
    <property type="entry name" value="SPERM-ASSOCIATED ANTIGEN 16 PROTEIN"/>
    <property type="match status" value="1"/>
</dbReference>
<dbReference type="EMBL" id="AB169014">
    <property type="protein sequence ID" value="BAE01109.1"/>
    <property type="molecule type" value="mRNA"/>
</dbReference>
<evidence type="ECO:0000256" key="17">
    <source>
        <dbReference type="SAM" id="Coils"/>
    </source>
</evidence>
<dbReference type="FunFam" id="2.130.10.10:FF:001241">
    <property type="entry name" value="Sperm-associated antigen 16 protein"/>
    <property type="match status" value="1"/>
</dbReference>
<feature type="repeat" description="WD" evidence="16">
    <location>
        <begin position="474"/>
        <end position="515"/>
    </location>
</feature>
<evidence type="ECO:0000256" key="6">
    <source>
        <dbReference type="ARBA" id="ARBA00022794"/>
    </source>
</evidence>
<evidence type="ECO:0000256" key="8">
    <source>
        <dbReference type="ARBA" id="ARBA00023054"/>
    </source>
</evidence>
<feature type="repeat" description="WD" evidence="16">
    <location>
        <begin position="516"/>
        <end position="550"/>
    </location>
</feature>
<reference evidence="19" key="1">
    <citation type="journal article" date="2005" name="Mol. Biol. Evol.">
        <title>Substitution rate and structural divergence of 5'UTR evolution: comparative analysis between human and cynomolgus monkey cDNAs.</title>
        <authorList>
            <person name="Osada N."/>
            <person name="Hirata M."/>
            <person name="Tanuma R."/>
            <person name="Kusuda J."/>
            <person name="Hida M."/>
            <person name="Suzuki Y."/>
            <person name="Sugano S."/>
            <person name="Gojobori T."/>
            <person name="Shen C.K."/>
            <person name="Wu C.I."/>
            <person name="Hashimoto K."/>
        </authorList>
    </citation>
    <scope>NUCLEOTIDE SEQUENCE</scope>
</reference>
<evidence type="ECO:0000313" key="19">
    <source>
        <dbReference type="EMBL" id="BAE01109.1"/>
    </source>
</evidence>